<dbReference type="Pfam" id="PF13601">
    <property type="entry name" value="HTH_34"/>
    <property type="match status" value="1"/>
</dbReference>
<dbReference type="SUPFAM" id="SSF46785">
    <property type="entry name" value="Winged helix' DNA-binding domain"/>
    <property type="match status" value="1"/>
</dbReference>
<reference evidence="2 3" key="1">
    <citation type="submission" date="2020-05" db="EMBL/GenBank/DDBJ databases">
        <title>MicrobeNet Type strains.</title>
        <authorList>
            <person name="Nicholson A.C."/>
        </authorList>
    </citation>
    <scope>NUCLEOTIDE SEQUENCE [LARGE SCALE GENOMIC DNA]</scope>
    <source>
        <strain evidence="2 3">JCM 3224</strain>
    </source>
</reference>
<organism evidence="2 3">
    <name type="scientific">Nocardia uniformis</name>
    <dbReference type="NCBI Taxonomy" id="53432"/>
    <lineage>
        <taxon>Bacteria</taxon>
        <taxon>Bacillati</taxon>
        <taxon>Actinomycetota</taxon>
        <taxon>Actinomycetes</taxon>
        <taxon>Mycobacteriales</taxon>
        <taxon>Nocardiaceae</taxon>
        <taxon>Nocardia</taxon>
    </lineage>
</organism>
<dbReference type="Gene3D" id="1.10.10.10">
    <property type="entry name" value="Winged helix-like DNA-binding domain superfamily/Winged helix DNA-binding domain"/>
    <property type="match status" value="1"/>
</dbReference>
<proteinExistence type="predicted"/>
<comment type="caution">
    <text evidence="2">The sequence shown here is derived from an EMBL/GenBank/DDBJ whole genome shotgun (WGS) entry which is preliminary data.</text>
</comment>
<accession>A0A849BZ46</accession>
<dbReference type="EMBL" id="JABELX010000004">
    <property type="protein sequence ID" value="NNH70548.1"/>
    <property type="molecule type" value="Genomic_DNA"/>
</dbReference>
<feature type="domain" description="Winged helix DNA-binding" evidence="1">
    <location>
        <begin position="19"/>
        <end position="97"/>
    </location>
</feature>
<dbReference type="InterPro" id="IPR036388">
    <property type="entry name" value="WH-like_DNA-bd_sf"/>
</dbReference>
<dbReference type="InterPro" id="IPR027395">
    <property type="entry name" value="WH_DNA-bd_dom"/>
</dbReference>
<sequence length="102" mass="11006">MIEPHPSVGLDDIVHQRTRLGILALLRSGVTMEFGALRDTLQLTDGNLNRHLKVLDDAGLITSTRKTGHGRPRTWLTLTAAGRTALDAELAALRAIITTAEG</sequence>
<dbReference type="PANTHER" id="PTHR37318">
    <property type="entry name" value="BSL7504 PROTEIN"/>
    <property type="match status" value="1"/>
</dbReference>
<keyword evidence="3" id="KW-1185">Reference proteome</keyword>
<gene>
    <name evidence="2" type="ORF">HLB23_11860</name>
</gene>
<dbReference type="RefSeq" id="WP_067522778.1">
    <property type="nucleotide sequence ID" value="NZ_JABELX010000004.1"/>
</dbReference>
<evidence type="ECO:0000313" key="2">
    <source>
        <dbReference type="EMBL" id="NNH70548.1"/>
    </source>
</evidence>
<dbReference type="Proteomes" id="UP000586827">
    <property type="component" value="Unassembled WGS sequence"/>
</dbReference>
<name>A0A849BZ46_9NOCA</name>
<dbReference type="AlphaFoldDB" id="A0A849BZ46"/>
<evidence type="ECO:0000259" key="1">
    <source>
        <dbReference type="Pfam" id="PF13601"/>
    </source>
</evidence>
<protein>
    <submittedName>
        <fullName evidence="2">Helix-turn-helix domain-containing protein</fullName>
    </submittedName>
</protein>
<evidence type="ECO:0000313" key="3">
    <source>
        <dbReference type="Proteomes" id="UP000586827"/>
    </source>
</evidence>
<dbReference type="PANTHER" id="PTHR37318:SF1">
    <property type="entry name" value="BSL7504 PROTEIN"/>
    <property type="match status" value="1"/>
</dbReference>
<dbReference type="InterPro" id="IPR011991">
    <property type="entry name" value="ArsR-like_HTH"/>
</dbReference>
<dbReference type="InterPro" id="IPR036390">
    <property type="entry name" value="WH_DNA-bd_sf"/>
</dbReference>
<dbReference type="CDD" id="cd00090">
    <property type="entry name" value="HTH_ARSR"/>
    <property type="match status" value="1"/>
</dbReference>